<dbReference type="AlphaFoldDB" id="T1FI94"/>
<dbReference type="Proteomes" id="UP000015101">
    <property type="component" value="Unassembled WGS sequence"/>
</dbReference>
<proteinExistence type="predicted"/>
<dbReference type="EnsemblMetazoa" id="HelroT182488">
    <property type="protein sequence ID" value="HelroP182488"/>
    <property type="gene ID" value="HelroG182488"/>
</dbReference>
<gene>
    <name evidence="2" type="primary">20208543</name>
    <name evidence="1" type="ORF">HELRODRAFT_182488</name>
</gene>
<dbReference type="EMBL" id="AMQM01008220">
    <property type="status" value="NOT_ANNOTATED_CDS"/>
    <property type="molecule type" value="Genomic_DNA"/>
</dbReference>
<keyword evidence="3" id="KW-1185">Reference proteome</keyword>
<evidence type="ECO:0000313" key="3">
    <source>
        <dbReference type="Proteomes" id="UP000015101"/>
    </source>
</evidence>
<dbReference type="InParanoid" id="T1FI94"/>
<sequence>MDVEKDLLIVDEVGVSSQQAGREQTSARPVFSDPVRICQVEAIRDDKSRCHARHLYAVDEPETSHQLNEAVPDCHTSTCVQLSLSRSVALHLLLLTKILFRRDLLDANRSSFSPNYCNFGSPWHLKPKISCLGINL</sequence>
<reference evidence="2" key="3">
    <citation type="submission" date="2015-06" db="UniProtKB">
        <authorList>
            <consortium name="EnsemblMetazoa"/>
        </authorList>
    </citation>
    <scope>IDENTIFICATION</scope>
</reference>
<reference evidence="3" key="1">
    <citation type="submission" date="2012-12" db="EMBL/GenBank/DDBJ databases">
        <authorList>
            <person name="Hellsten U."/>
            <person name="Grimwood J."/>
            <person name="Chapman J.A."/>
            <person name="Shapiro H."/>
            <person name="Aerts A."/>
            <person name="Otillar R.P."/>
            <person name="Terry A.Y."/>
            <person name="Boore J.L."/>
            <person name="Simakov O."/>
            <person name="Marletaz F."/>
            <person name="Cho S.-J."/>
            <person name="Edsinger-Gonzales E."/>
            <person name="Havlak P."/>
            <person name="Kuo D.-H."/>
            <person name="Larsson T."/>
            <person name="Lv J."/>
            <person name="Arendt D."/>
            <person name="Savage R."/>
            <person name="Osoegawa K."/>
            <person name="de Jong P."/>
            <person name="Lindberg D.R."/>
            <person name="Seaver E.C."/>
            <person name="Weisblat D.A."/>
            <person name="Putnam N.H."/>
            <person name="Grigoriev I.V."/>
            <person name="Rokhsar D.S."/>
        </authorList>
    </citation>
    <scope>NUCLEOTIDE SEQUENCE</scope>
</reference>
<dbReference type="CTD" id="20208543"/>
<dbReference type="HOGENOM" id="CLU_1877684_0_0_1"/>
<accession>T1FI94</accession>
<dbReference type="GeneID" id="20208543"/>
<reference evidence="1 3" key="2">
    <citation type="journal article" date="2013" name="Nature">
        <title>Insights into bilaterian evolution from three spiralian genomes.</title>
        <authorList>
            <person name="Simakov O."/>
            <person name="Marletaz F."/>
            <person name="Cho S.J."/>
            <person name="Edsinger-Gonzales E."/>
            <person name="Havlak P."/>
            <person name="Hellsten U."/>
            <person name="Kuo D.H."/>
            <person name="Larsson T."/>
            <person name="Lv J."/>
            <person name="Arendt D."/>
            <person name="Savage R."/>
            <person name="Osoegawa K."/>
            <person name="de Jong P."/>
            <person name="Grimwood J."/>
            <person name="Chapman J.A."/>
            <person name="Shapiro H."/>
            <person name="Aerts A."/>
            <person name="Otillar R.P."/>
            <person name="Terry A.Y."/>
            <person name="Boore J.L."/>
            <person name="Grigoriev I.V."/>
            <person name="Lindberg D.R."/>
            <person name="Seaver E.C."/>
            <person name="Weisblat D.A."/>
            <person name="Putnam N.H."/>
            <person name="Rokhsar D.S."/>
        </authorList>
    </citation>
    <scope>NUCLEOTIDE SEQUENCE</scope>
</reference>
<protein>
    <submittedName>
        <fullName evidence="1 2">Uncharacterized protein</fullName>
    </submittedName>
</protein>
<dbReference type="PANTHER" id="PTHR19963:SF30">
    <property type="entry name" value="ENDONUCLEASE_EXONUCLEASE_PHOSPHATASE DOMAIN-CONTAINING PROTEIN"/>
    <property type="match status" value="1"/>
</dbReference>
<name>T1FI94_HELRO</name>
<dbReference type="RefSeq" id="XP_009030991.1">
    <property type="nucleotide sequence ID" value="XM_009032743.1"/>
</dbReference>
<evidence type="ECO:0000313" key="2">
    <source>
        <dbReference type="EnsemblMetazoa" id="HelroP182488"/>
    </source>
</evidence>
<dbReference type="EMBL" id="KB097739">
    <property type="protein sequence ID" value="ESN90901.1"/>
    <property type="molecule type" value="Genomic_DNA"/>
</dbReference>
<evidence type="ECO:0000313" key="1">
    <source>
        <dbReference type="EMBL" id="ESN90901.1"/>
    </source>
</evidence>
<organism evidence="2 3">
    <name type="scientific">Helobdella robusta</name>
    <name type="common">Californian leech</name>
    <dbReference type="NCBI Taxonomy" id="6412"/>
    <lineage>
        <taxon>Eukaryota</taxon>
        <taxon>Metazoa</taxon>
        <taxon>Spiralia</taxon>
        <taxon>Lophotrochozoa</taxon>
        <taxon>Annelida</taxon>
        <taxon>Clitellata</taxon>
        <taxon>Hirudinea</taxon>
        <taxon>Rhynchobdellida</taxon>
        <taxon>Glossiphoniidae</taxon>
        <taxon>Helobdella</taxon>
    </lineage>
</organism>
<dbReference type="PANTHER" id="PTHR19963">
    <property type="entry name" value="CCHC-TYPE DOMAIN-CONTAINING PROTEIN"/>
    <property type="match status" value="1"/>
</dbReference>
<dbReference type="KEGG" id="hro:HELRODRAFT_182488"/>